<name>A0A401SVZ0_CHIPU</name>
<evidence type="ECO:0000313" key="3">
    <source>
        <dbReference type="Proteomes" id="UP000287033"/>
    </source>
</evidence>
<reference evidence="2 3" key="1">
    <citation type="journal article" date="2018" name="Nat. Ecol. Evol.">
        <title>Shark genomes provide insights into elasmobranch evolution and the origin of vertebrates.</title>
        <authorList>
            <person name="Hara Y"/>
            <person name="Yamaguchi K"/>
            <person name="Onimaru K"/>
            <person name="Kadota M"/>
            <person name="Koyanagi M"/>
            <person name="Keeley SD"/>
            <person name="Tatsumi K"/>
            <person name="Tanaka K"/>
            <person name="Motone F"/>
            <person name="Kageyama Y"/>
            <person name="Nozu R"/>
            <person name="Adachi N"/>
            <person name="Nishimura O"/>
            <person name="Nakagawa R"/>
            <person name="Tanegashima C"/>
            <person name="Kiyatake I"/>
            <person name="Matsumoto R"/>
            <person name="Murakumo K"/>
            <person name="Nishida K"/>
            <person name="Terakita A"/>
            <person name="Kuratani S"/>
            <person name="Sato K"/>
            <person name="Hyodo S Kuraku.S."/>
        </authorList>
    </citation>
    <scope>NUCLEOTIDE SEQUENCE [LARGE SCALE GENOMIC DNA]</scope>
</reference>
<keyword evidence="3" id="KW-1185">Reference proteome</keyword>
<sequence length="73" mass="8062">MASGGVVFSAPKTLPNEAGGTGRRTGRLLIPAGKCKLKWFQSFTECWKRRLYTIQKQVLIDSPNSARPNITVL</sequence>
<protein>
    <submittedName>
        <fullName evidence="2">Uncharacterized protein</fullName>
    </submittedName>
</protein>
<dbReference type="EMBL" id="BEZZ01000610">
    <property type="protein sequence ID" value="GCC34569.1"/>
    <property type="molecule type" value="Genomic_DNA"/>
</dbReference>
<comment type="caution">
    <text evidence="2">The sequence shown here is derived from an EMBL/GenBank/DDBJ whole genome shotgun (WGS) entry which is preliminary data.</text>
</comment>
<dbReference type="Proteomes" id="UP000287033">
    <property type="component" value="Unassembled WGS sequence"/>
</dbReference>
<feature type="region of interest" description="Disordered" evidence="1">
    <location>
        <begin position="1"/>
        <end position="25"/>
    </location>
</feature>
<accession>A0A401SVZ0</accession>
<gene>
    <name evidence="2" type="ORF">chiPu_0013044</name>
</gene>
<evidence type="ECO:0000313" key="2">
    <source>
        <dbReference type="EMBL" id="GCC34569.1"/>
    </source>
</evidence>
<evidence type="ECO:0000256" key="1">
    <source>
        <dbReference type="SAM" id="MobiDB-lite"/>
    </source>
</evidence>
<organism evidence="2 3">
    <name type="scientific">Chiloscyllium punctatum</name>
    <name type="common">Brownbanded bambooshark</name>
    <name type="synonym">Hemiscyllium punctatum</name>
    <dbReference type="NCBI Taxonomy" id="137246"/>
    <lineage>
        <taxon>Eukaryota</taxon>
        <taxon>Metazoa</taxon>
        <taxon>Chordata</taxon>
        <taxon>Craniata</taxon>
        <taxon>Vertebrata</taxon>
        <taxon>Chondrichthyes</taxon>
        <taxon>Elasmobranchii</taxon>
        <taxon>Galeomorphii</taxon>
        <taxon>Galeoidea</taxon>
        <taxon>Orectolobiformes</taxon>
        <taxon>Hemiscylliidae</taxon>
        <taxon>Chiloscyllium</taxon>
    </lineage>
</organism>
<dbReference type="AlphaFoldDB" id="A0A401SVZ0"/>
<proteinExistence type="predicted"/>